<name>M1V8M4_CYAM1</name>
<dbReference type="HOGENOM" id="CLU_549051_0_0_1"/>
<dbReference type="Gramene" id="CML148CT">
    <property type="protein sequence ID" value="CML148CT"/>
    <property type="gene ID" value="CML148C"/>
</dbReference>
<reference evidence="2 3" key="1">
    <citation type="journal article" date="2004" name="Nature">
        <title>Genome sequence of the ultrasmall unicellular red alga Cyanidioschyzon merolae 10D.</title>
        <authorList>
            <person name="Matsuzaki M."/>
            <person name="Misumi O."/>
            <person name="Shin-i T."/>
            <person name="Maruyama S."/>
            <person name="Takahara M."/>
            <person name="Miyagishima S."/>
            <person name="Mori T."/>
            <person name="Nishida K."/>
            <person name="Yagisawa F."/>
            <person name="Nishida K."/>
            <person name="Yoshida Y."/>
            <person name="Nishimura Y."/>
            <person name="Nakao S."/>
            <person name="Kobayashi T."/>
            <person name="Momoyama Y."/>
            <person name="Higashiyama T."/>
            <person name="Minoda A."/>
            <person name="Sano M."/>
            <person name="Nomoto H."/>
            <person name="Oishi K."/>
            <person name="Hayashi H."/>
            <person name="Ohta F."/>
            <person name="Nishizaka S."/>
            <person name="Haga S."/>
            <person name="Miura S."/>
            <person name="Morishita T."/>
            <person name="Kabeya Y."/>
            <person name="Terasawa K."/>
            <person name="Suzuki Y."/>
            <person name="Ishii Y."/>
            <person name="Asakawa S."/>
            <person name="Takano H."/>
            <person name="Ohta N."/>
            <person name="Kuroiwa H."/>
            <person name="Tanaka K."/>
            <person name="Shimizu N."/>
            <person name="Sugano S."/>
            <person name="Sato N."/>
            <person name="Nozaki H."/>
            <person name="Ogasawara N."/>
            <person name="Kohara Y."/>
            <person name="Kuroiwa T."/>
        </authorList>
    </citation>
    <scope>NUCLEOTIDE SEQUENCE [LARGE SCALE GENOMIC DNA]</scope>
    <source>
        <strain evidence="2 3">10D</strain>
    </source>
</reference>
<dbReference type="GO" id="GO:0003688">
    <property type="term" value="F:DNA replication origin binding"/>
    <property type="evidence" value="ECO:0007669"/>
    <property type="project" value="TreeGrafter"/>
</dbReference>
<protein>
    <recommendedName>
        <fullName evidence="1">Origin recognition complex subunit 5 C-terminal domain-containing protein</fullName>
    </recommendedName>
</protein>
<evidence type="ECO:0000313" key="2">
    <source>
        <dbReference type="EMBL" id="BAM80754.1"/>
    </source>
</evidence>
<dbReference type="Gene3D" id="3.40.50.300">
    <property type="entry name" value="P-loop containing nucleotide triphosphate hydrolases"/>
    <property type="match status" value="1"/>
</dbReference>
<dbReference type="Gene3D" id="1.10.8.60">
    <property type="match status" value="1"/>
</dbReference>
<feature type="domain" description="Origin recognition complex subunit 5 C-terminal" evidence="1">
    <location>
        <begin position="354"/>
        <end position="494"/>
    </location>
</feature>
<dbReference type="AlphaFoldDB" id="M1V8M4"/>
<dbReference type="Proteomes" id="UP000007014">
    <property type="component" value="Chromosome 12"/>
</dbReference>
<dbReference type="GeneID" id="16994614"/>
<gene>
    <name evidence="2" type="ORF">CYME_CML148C</name>
</gene>
<dbReference type="PANTHER" id="PTHR12705">
    <property type="entry name" value="ORIGIN RECOGNITION COMPLEX SUBUNIT 5"/>
    <property type="match status" value="1"/>
</dbReference>
<reference evidence="2 3" key="2">
    <citation type="journal article" date="2007" name="BMC Biol.">
        <title>A 100%-complete sequence reveals unusually simple genomic features in the hot-spring red alga Cyanidioschyzon merolae.</title>
        <authorList>
            <person name="Nozaki H."/>
            <person name="Takano H."/>
            <person name="Misumi O."/>
            <person name="Terasawa K."/>
            <person name="Matsuzaki M."/>
            <person name="Maruyama S."/>
            <person name="Nishida K."/>
            <person name="Yagisawa F."/>
            <person name="Yoshida Y."/>
            <person name="Fujiwara T."/>
            <person name="Takio S."/>
            <person name="Tamura K."/>
            <person name="Chung S.J."/>
            <person name="Nakamura S."/>
            <person name="Kuroiwa H."/>
            <person name="Tanaka K."/>
            <person name="Sato N."/>
            <person name="Kuroiwa T."/>
        </authorList>
    </citation>
    <scope>NUCLEOTIDE SEQUENCE [LARGE SCALE GENOMIC DNA]</scope>
    <source>
        <strain evidence="2 3">10D</strain>
    </source>
</reference>
<dbReference type="GO" id="GO:0006270">
    <property type="term" value="P:DNA replication initiation"/>
    <property type="evidence" value="ECO:0007669"/>
    <property type="project" value="TreeGrafter"/>
</dbReference>
<dbReference type="InterPro" id="IPR020796">
    <property type="entry name" value="ORC5"/>
</dbReference>
<organism evidence="2 3">
    <name type="scientific">Cyanidioschyzon merolae (strain NIES-3377 / 10D)</name>
    <name type="common">Unicellular red alga</name>
    <dbReference type="NCBI Taxonomy" id="280699"/>
    <lineage>
        <taxon>Eukaryota</taxon>
        <taxon>Rhodophyta</taxon>
        <taxon>Bangiophyceae</taxon>
        <taxon>Cyanidiales</taxon>
        <taxon>Cyanidiaceae</taxon>
        <taxon>Cyanidioschyzon</taxon>
    </lineage>
</organism>
<keyword evidence="3" id="KW-1185">Reference proteome</keyword>
<dbReference type="InterPro" id="IPR047088">
    <property type="entry name" value="ORC5_C"/>
</dbReference>
<dbReference type="RefSeq" id="XP_005536790.1">
    <property type="nucleotide sequence ID" value="XM_005536733.1"/>
</dbReference>
<accession>M1V8M4</accession>
<sequence length="497" mass="56190">MEWDCWEQVPKHRAEQFQNICAALGLVIANHEGPECPTVQLFPTCTWIHLHGRACTGKTKTLAAVRAMLERSEPSVGWLHVDCRTLVSGEQFMAAVAREVYAIAGARELSVPEPPARWNLPLFMHTLLELLERLEERDVFLVLHLEGIEWLRGLDDFSRILASLRRLSFFADRCRGATTTGALLRWSVLVESRLPPSRLFDPVESSYAPDWTLYFPPYDRAALRDILLQHCAFANAVQPREAERPQTPESSGRDLCADAFVDTLLDVCHDLTNDLNELSYWSDVLYPKYAKAWRPRPGHAASLAGAYSACLPYFRQAVAGVYARSTKQSKECIEKMNALHGQRTWREMLATESRLSNALVLAGYLAAHIPPSHDRKLFEKAAGGVAGRKRRRGPRVHEETGRKTRSFSLERLQRLLEAISERSMDAELRESDSLIRWSTTPPTGAVLAGLIGQGFFSSVTQARSAERQRLRCYVSRELAEHVARKFDMNLSEYISET</sequence>
<evidence type="ECO:0000313" key="3">
    <source>
        <dbReference type="Proteomes" id="UP000007014"/>
    </source>
</evidence>
<proteinExistence type="predicted"/>
<dbReference type="Pfam" id="PF14630">
    <property type="entry name" value="ORC5_C"/>
    <property type="match status" value="1"/>
</dbReference>
<dbReference type="EMBL" id="AP006494">
    <property type="protein sequence ID" value="BAM80754.1"/>
    <property type="molecule type" value="Genomic_DNA"/>
</dbReference>
<dbReference type="PANTHER" id="PTHR12705:SF0">
    <property type="entry name" value="ORIGIN RECOGNITION COMPLEX SUBUNIT 5"/>
    <property type="match status" value="1"/>
</dbReference>
<evidence type="ECO:0000259" key="1">
    <source>
        <dbReference type="Pfam" id="PF14630"/>
    </source>
</evidence>
<dbReference type="OrthoDB" id="365981at2759"/>
<dbReference type="GO" id="GO:0005664">
    <property type="term" value="C:nuclear origin of replication recognition complex"/>
    <property type="evidence" value="ECO:0007669"/>
    <property type="project" value="TreeGrafter"/>
</dbReference>
<dbReference type="STRING" id="280699.M1V8M4"/>
<dbReference type="KEGG" id="cme:CYME_CML148C"/>
<dbReference type="InterPro" id="IPR027417">
    <property type="entry name" value="P-loop_NTPase"/>
</dbReference>